<dbReference type="Pfam" id="PF03972">
    <property type="entry name" value="MmgE_PrpD_N"/>
    <property type="match status" value="1"/>
</dbReference>
<dbReference type="PROSITE" id="PS51318">
    <property type="entry name" value="TAT"/>
    <property type="match status" value="1"/>
</dbReference>
<dbReference type="AlphaFoldDB" id="A0A918VCZ7"/>
<dbReference type="InterPro" id="IPR005656">
    <property type="entry name" value="MmgE_PrpD"/>
</dbReference>
<name>A0A918VCZ7_9SPHN</name>
<dbReference type="RefSeq" id="WP_229822077.1">
    <property type="nucleotide sequence ID" value="NZ_BMZD01000001.1"/>
</dbReference>
<dbReference type="Gene3D" id="3.30.1330.120">
    <property type="entry name" value="2-methylcitrate dehydratase PrpD"/>
    <property type="match status" value="1"/>
</dbReference>
<evidence type="ECO:0000313" key="6">
    <source>
        <dbReference type="Proteomes" id="UP000634139"/>
    </source>
</evidence>
<evidence type="ECO:0000259" key="4">
    <source>
        <dbReference type="Pfam" id="PF19305"/>
    </source>
</evidence>
<dbReference type="InterPro" id="IPR045337">
    <property type="entry name" value="MmgE_PrpD_C"/>
</dbReference>
<reference evidence="5" key="2">
    <citation type="submission" date="2020-09" db="EMBL/GenBank/DDBJ databases">
        <authorList>
            <person name="Sun Q."/>
            <person name="Kim S."/>
        </authorList>
    </citation>
    <scope>NUCLEOTIDE SEQUENCE</scope>
    <source>
        <strain evidence="5">KCTC 32422</strain>
    </source>
</reference>
<evidence type="ECO:0000313" key="5">
    <source>
        <dbReference type="EMBL" id="GGZ88476.1"/>
    </source>
</evidence>
<feature type="signal peptide" evidence="2">
    <location>
        <begin position="1"/>
        <end position="24"/>
    </location>
</feature>
<organism evidence="5 6">
    <name type="scientific">Novosphingobium arvoryzae</name>
    <dbReference type="NCBI Taxonomy" id="1256514"/>
    <lineage>
        <taxon>Bacteria</taxon>
        <taxon>Pseudomonadati</taxon>
        <taxon>Pseudomonadota</taxon>
        <taxon>Alphaproteobacteria</taxon>
        <taxon>Sphingomonadales</taxon>
        <taxon>Sphingomonadaceae</taxon>
        <taxon>Novosphingobium</taxon>
    </lineage>
</organism>
<evidence type="ECO:0000256" key="1">
    <source>
        <dbReference type="ARBA" id="ARBA00006174"/>
    </source>
</evidence>
<proteinExistence type="inferred from homology"/>
<gene>
    <name evidence="5" type="ORF">GCM10011617_04190</name>
</gene>
<comment type="similarity">
    <text evidence="1">Belongs to the PrpD family.</text>
</comment>
<dbReference type="Proteomes" id="UP000634139">
    <property type="component" value="Unassembled WGS sequence"/>
</dbReference>
<evidence type="ECO:0000259" key="3">
    <source>
        <dbReference type="Pfam" id="PF03972"/>
    </source>
</evidence>
<sequence>MFDRRLFIGSALTGALAAPWAARAATPAAQADAIVPLAEHMLGGRYDDLHSAALETSRAQLRDTVGVALAGRGESGVRQLRDLGAELGGKGESAVWGSDLRLPAQEAARINAVMVHALEYDDTFGPGFLHPSAIMFPAALAAADMVGGVSGRELLTAVTLANDIACRLSIAGQPGVDGFAIGWHNTTLVGYVSSALVAGRLMRLDRDQLVHAAGIAAHQAAGNAQSHVDGALTKRMGPGFASAAGVLAARLAARGVTGPVGVLEGRKGWFTQYHKGIYSRDLLLGGLGRDYPGVAMSFKPWPSCRGSHTSADAALQLAAALGSRTSQIERILVRSGPAEWSFLTTPIERKRQPATTVEAQFSVPWVVAAALTDGKVGIAHFTPEALLRADVRAMAARIETVQDDALANPTGGPGAAVVEVTLRGGKTLRRHVAAAKGDPGVPMTAAEVTAKFDDCLDYAGIAAARQAELRSVLDSIDRLADIRALTAAMA</sequence>
<dbReference type="InterPro" id="IPR006311">
    <property type="entry name" value="TAT_signal"/>
</dbReference>
<feature type="domain" description="MmgE/PrpD C-terminal" evidence="4">
    <location>
        <begin position="301"/>
        <end position="474"/>
    </location>
</feature>
<comment type="caution">
    <text evidence="5">The sequence shown here is derived from an EMBL/GenBank/DDBJ whole genome shotgun (WGS) entry which is preliminary data.</text>
</comment>
<dbReference type="Pfam" id="PF19305">
    <property type="entry name" value="MmgE_PrpD_C"/>
    <property type="match status" value="1"/>
</dbReference>
<dbReference type="InterPro" id="IPR042188">
    <property type="entry name" value="MmgE/PrpD_sf_2"/>
</dbReference>
<keyword evidence="6" id="KW-1185">Reference proteome</keyword>
<protein>
    <submittedName>
        <fullName evidence="5">2-methylcitrate dehydratase</fullName>
    </submittedName>
</protein>
<dbReference type="EMBL" id="BMZD01000001">
    <property type="protein sequence ID" value="GGZ88476.1"/>
    <property type="molecule type" value="Genomic_DNA"/>
</dbReference>
<feature type="domain" description="MmgE/PrpD N-terminal" evidence="3">
    <location>
        <begin position="37"/>
        <end position="276"/>
    </location>
</feature>
<reference evidence="5" key="1">
    <citation type="journal article" date="2014" name="Int. J. Syst. Evol. Microbiol.">
        <title>Complete genome sequence of Corynebacterium casei LMG S-19264T (=DSM 44701T), isolated from a smear-ripened cheese.</title>
        <authorList>
            <consortium name="US DOE Joint Genome Institute (JGI-PGF)"/>
            <person name="Walter F."/>
            <person name="Albersmeier A."/>
            <person name="Kalinowski J."/>
            <person name="Ruckert C."/>
        </authorList>
    </citation>
    <scope>NUCLEOTIDE SEQUENCE</scope>
    <source>
        <strain evidence="5">KCTC 32422</strain>
    </source>
</reference>
<dbReference type="InterPro" id="IPR045336">
    <property type="entry name" value="MmgE_PrpD_N"/>
</dbReference>
<dbReference type="InterPro" id="IPR036148">
    <property type="entry name" value="MmgE/PrpD_sf"/>
</dbReference>
<dbReference type="SUPFAM" id="SSF103378">
    <property type="entry name" value="2-methylcitrate dehydratase PrpD"/>
    <property type="match status" value="1"/>
</dbReference>
<dbReference type="PANTHER" id="PTHR16943">
    <property type="entry name" value="2-METHYLCITRATE DEHYDRATASE-RELATED"/>
    <property type="match status" value="1"/>
</dbReference>
<keyword evidence="2" id="KW-0732">Signal</keyword>
<evidence type="ECO:0000256" key="2">
    <source>
        <dbReference type="SAM" id="SignalP"/>
    </source>
</evidence>
<dbReference type="Gene3D" id="1.10.4100.10">
    <property type="entry name" value="2-methylcitrate dehydratase PrpD"/>
    <property type="match status" value="1"/>
</dbReference>
<dbReference type="PANTHER" id="PTHR16943:SF8">
    <property type="entry name" value="2-METHYLCITRATE DEHYDRATASE"/>
    <property type="match status" value="1"/>
</dbReference>
<accession>A0A918VCZ7</accession>
<feature type="chain" id="PRO_5037135494" evidence="2">
    <location>
        <begin position="25"/>
        <end position="490"/>
    </location>
</feature>
<dbReference type="InterPro" id="IPR042183">
    <property type="entry name" value="MmgE/PrpD_sf_1"/>
</dbReference>
<dbReference type="GO" id="GO:0016829">
    <property type="term" value="F:lyase activity"/>
    <property type="evidence" value="ECO:0007669"/>
    <property type="project" value="InterPro"/>
</dbReference>